<evidence type="ECO:0000256" key="1">
    <source>
        <dbReference type="ARBA" id="ARBA00001957"/>
    </source>
</evidence>
<dbReference type="InterPro" id="IPR001031">
    <property type="entry name" value="Thioesterase"/>
</dbReference>
<dbReference type="Gene3D" id="3.40.50.1820">
    <property type="entry name" value="alpha/beta hydrolase"/>
    <property type="match status" value="1"/>
</dbReference>
<dbReference type="InterPro" id="IPR029058">
    <property type="entry name" value="AB_hydrolase_fold"/>
</dbReference>
<comment type="caution">
    <text evidence="6">The sequence shown here is derived from an EMBL/GenBank/DDBJ whole genome shotgun (WGS) entry which is preliminary data.</text>
</comment>
<dbReference type="EMBL" id="PNYB01000016">
    <property type="protein sequence ID" value="PMS21443.1"/>
    <property type="molecule type" value="Genomic_DNA"/>
</dbReference>
<dbReference type="SMART" id="SM00823">
    <property type="entry name" value="PKS_PP"/>
    <property type="match status" value="2"/>
</dbReference>
<dbReference type="SUPFAM" id="SSF52777">
    <property type="entry name" value="CoA-dependent acyltransferases"/>
    <property type="match status" value="3"/>
</dbReference>
<dbReference type="PROSITE" id="PS00012">
    <property type="entry name" value="PHOSPHOPANTETHEINE"/>
    <property type="match status" value="1"/>
</dbReference>
<evidence type="ECO:0000313" key="6">
    <source>
        <dbReference type="EMBL" id="PMS21443.1"/>
    </source>
</evidence>
<dbReference type="Gene3D" id="2.30.38.10">
    <property type="entry name" value="Luciferase, Domain 3"/>
    <property type="match status" value="1"/>
</dbReference>
<evidence type="ECO:0000313" key="7">
    <source>
        <dbReference type="Proteomes" id="UP000235347"/>
    </source>
</evidence>
<dbReference type="Pfam" id="PF00975">
    <property type="entry name" value="Thioesterase"/>
    <property type="match status" value="1"/>
</dbReference>
<evidence type="ECO:0000256" key="2">
    <source>
        <dbReference type="ARBA" id="ARBA00006432"/>
    </source>
</evidence>
<dbReference type="GO" id="GO:0003824">
    <property type="term" value="F:catalytic activity"/>
    <property type="evidence" value="ECO:0007669"/>
    <property type="project" value="InterPro"/>
</dbReference>
<dbReference type="FunFam" id="3.30.300.30:FF:000010">
    <property type="entry name" value="Enterobactin synthetase component F"/>
    <property type="match status" value="1"/>
</dbReference>
<dbReference type="SUPFAM" id="SSF47336">
    <property type="entry name" value="ACP-like"/>
    <property type="match status" value="1"/>
</dbReference>
<dbReference type="InterPro" id="IPR045851">
    <property type="entry name" value="AMP-bd_C_sf"/>
</dbReference>
<gene>
    <name evidence="6" type="ORF">C0Z19_18630</name>
</gene>
<dbReference type="FunFam" id="2.30.38.10:FF:000001">
    <property type="entry name" value="Non-ribosomal peptide synthetase PvdI"/>
    <property type="match status" value="1"/>
</dbReference>
<proteinExistence type="inferred from homology"/>
<dbReference type="SUPFAM" id="SSF56801">
    <property type="entry name" value="Acetyl-CoA synthetase-like"/>
    <property type="match status" value="1"/>
</dbReference>
<feature type="domain" description="Carrier" evidence="5">
    <location>
        <begin position="1428"/>
        <end position="1513"/>
    </location>
</feature>
<dbReference type="Gene3D" id="3.30.300.30">
    <property type="match status" value="1"/>
</dbReference>
<name>A0A2N7VWC8_9BURK</name>
<evidence type="ECO:0000259" key="5">
    <source>
        <dbReference type="PROSITE" id="PS50075"/>
    </source>
</evidence>
<dbReference type="GO" id="GO:0043041">
    <property type="term" value="P:amino acid activation for nonribosomal peptide biosynthetic process"/>
    <property type="evidence" value="ECO:0007669"/>
    <property type="project" value="TreeGrafter"/>
</dbReference>
<dbReference type="GO" id="GO:0031177">
    <property type="term" value="F:phosphopantetheine binding"/>
    <property type="evidence" value="ECO:0007669"/>
    <property type="project" value="InterPro"/>
</dbReference>
<dbReference type="FunFam" id="3.40.50.12780:FF:000012">
    <property type="entry name" value="Non-ribosomal peptide synthetase"/>
    <property type="match status" value="1"/>
</dbReference>
<dbReference type="FunFam" id="3.40.50.980:FF:000002">
    <property type="entry name" value="Enterobactin synthetase component F"/>
    <property type="match status" value="1"/>
</dbReference>
<dbReference type="FunFam" id="3.40.50.980:FF:000001">
    <property type="entry name" value="Non-ribosomal peptide synthetase"/>
    <property type="match status" value="1"/>
</dbReference>
<keyword evidence="3" id="KW-0596">Phosphopantetheine</keyword>
<dbReference type="Gene3D" id="1.10.1200.10">
    <property type="entry name" value="ACP-like"/>
    <property type="match status" value="2"/>
</dbReference>
<dbReference type="RefSeq" id="WP_102611310.1">
    <property type="nucleotide sequence ID" value="NZ_CADIKD010000012.1"/>
</dbReference>
<dbReference type="GO" id="GO:0005829">
    <property type="term" value="C:cytosol"/>
    <property type="evidence" value="ECO:0007669"/>
    <property type="project" value="TreeGrafter"/>
</dbReference>
<protein>
    <recommendedName>
        <fullName evidence="5">Carrier domain-containing protein</fullName>
    </recommendedName>
</protein>
<accession>A0A2N7VWC8</accession>
<dbReference type="Gene3D" id="3.30.559.30">
    <property type="entry name" value="Nonribosomal peptide synthetase, condensation domain"/>
    <property type="match status" value="2"/>
</dbReference>
<dbReference type="Pfam" id="PF00668">
    <property type="entry name" value="Condensation"/>
    <property type="match status" value="2"/>
</dbReference>
<dbReference type="InterPro" id="IPR000873">
    <property type="entry name" value="AMP-dep_synth/lig_dom"/>
</dbReference>
<dbReference type="Proteomes" id="UP000235347">
    <property type="component" value="Unassembled WGS sequence"/>
</dbReference>
<dbReference type="InterPro" id="IPR009081">
    <property type="entry name" value="PP-bd_ACP"/>
</dbReference>
<organism evidence="6 7">
    <name type="scientific">Trinickia soli</name>
    <dbReference type="NCBI Taxonomy" id="380675"/>
    <lineage>
        <taxon>Bacteria</taxon>
        <taxon>Pseudomonadati</taxon>
        <taxon>Pseudomonadota</taxon>
        <taxon>Betaproteobacteria</taxon>
        <taxon>Burkholderiales</taxon>
        <taxon>Burkholderiaceae</taxon>
        <taxon>Trinickia</taxon>
    </lineage>
</organism>
<dbReference type="PANTHER" id="PTHR45527:SF14">
    <property type="entry name" value="PLIPASTATIN SYNTHASE SUBUNIT B"/>
    <property type="match status" value="1"/>
</dbReference>
<dbReference type="InterPro" id="IPR010071">
    <property type="entry name" value="AA_adenyl_dom"/>
</dbReference>
<dbReference type="Gene3D" id="3.40.50.980">
    <property type="match status" value="2"/>
</dbReference>
<dbReference type="Gene3D" id="3.30.559.10">
    <property type="entry name" value="Chloramphenicol acetyltransferase-like domain"/>
    <property type="match status" value="1"/>
</dbReference>
<reference evidence="6 7" key="1">
    <citation type="submission" date="2018-01" db="EMBL/GenBank/DDBJ databases">
        <title>Whole genome analyses suggest that Burkholderia sensu lato contains two further novel genera in the rhizoxinica-symbiotica group Mycetohabitans gen. nov., and Trinickia gen. nov.: implications for the evolution of diazotrophy and nodulation in the Burkholderiaceae.</title>
        <authorList>
            <person name="Estrada-de los Santos P."/>
            <person name="Palmer M."/>
            <person name="Chavez-Ramirez B."/>
            <person name="Beukes C."/>
            <person name="Steenkamp E.T."/>
            <person name="Hirsch A.M."/>
            <person name="Manyaka P."/>
            <person name="Maluk M."/>
            <person name="Lafos M."/>
            <person name="Crook M."/>
            <person name="Gross E."/>
            <person name="Simon M.F."/>
            <person name="Bueno dos Reis Junior F."/>
            <person name="Poole P.S."/>
            <person name="Venter S.N."/>
            <person name="James E.K."/>
        </authorList>
    </citation>
    <scope>NUCLEOTIDE SEQUENCE [LARGE SCALE GENOMIC DNA]</scope>
    <source>
        <strain evidence="6 7">GP25-8</strain>
    </source>
</reference>
<dbReference type="InterPro" id="IPR036736">
    <property type="entry name" value="ACP-like_sf"/>
</dbReference>
<dbReference type="InterPro" id="IPR023213">
    <property type="entry name" value="CAT-like_dom_sf"/>
</dbReference>
<evidence type="ECO:0000256" key="3">
    <source>
        <dbReference type="ARBA" id="ARBA00022450"/>
    </source>
</evidence>
<dbReference type="PROSITE" id="PS50075">
    <property type="entry name" value="CARRIER"/>
    <property type="match status" value="2"/>
</dbReference>
<dbReference type="FunFam" id="1.10.1200.10:FF:000005">
    <property type="entry name" value="Nonribosomal peptide synthetase 1"/>
    <property type="match status" value="1"/>
</dbReference>
<dbReference type="InterPro" id="IPR025110">
    <property type="entry name" value="AMP-bd_C"/>
</dbReference>
<feature type="domain" description="Carrier" evidence="5">
    <location>
        <begin position="777"/>
        <end position="851"/>
    </location>
</feature>
<dbReference type="InterPro" id="IPR020806">
    <property type="entry name" value="PKS_PP-bd"/>
</dbReference>
<dbReference type="Pfam" id="PF00501">
    <property type="entry name" value="AMP-binding"/>
    <property type="match status" value="1"/>
</dbReference>
<dbReference type="Pfam" id="PF13193">
    <property type="entry name" value="AMP-binding_C"/>
    <property type="match status" value="1"/>
</dbReference>
<dbReference type="NCBIfam" id="TIGR01733">
    <property type="entry name" value="AA-adenyl-dom"/>
    <property type="match status" value="1"/>
</dbReference>
<evidence type="ECO:0000256" key="4">
    <source>
        <dbReference type="ARBA" id="ARBA00022553"/>
    </source>
</evidence>
<dbReference type="InterPro" id="IPR001242">
    <property type="entry name" value="Condensation_dom"/>
</dbReference>
<dbReference type="Pfam" id="PF00550">
    <property type="entry name" value="PP-binding"/>
    <property type="match status" value="2"/>
</dbReference>
<dbReference type="CDD" id="cd05930">
    <property type="entry name" value="A_NRPS"/>
    <property type="match status" value="1"/>
</dbReference>
<keyword evidence="7" id="KW-1185">Reference proteome</keyword>
<dbReference type="InterPro" id="IPR006162">
    <property type="entry name" value="Ppantetheine_attach_site"/>
</dbReference>
<keyword evidence="4" id="KW-0597">Phosphoprotein</keyword>
<dbReference type="GO" id="GO:0044550">
    <property type="term" value="P:secondary metabolite biosynthetic process"/>
    <property type="evidence" value="ECO:0007669"/>
    <property type="project" value="UniProtKB-ARBA"/>
</dbReference>
<comment type="similarity">
    <text evidence="2">Belongs to the ATP-dependent AMP-binding enzyme family.</text>
</comment>
<dbReference type="PANTHER" id="PTHR45527">
    <property type="entry name" value="NONRIBOSOMAL PEPTIDE SYNTHETASE"/>
    <property type="match status" value="1"/>
</dbReference>
<comment type="cofactor">
    <cofactor evidence="1">
        <name>pantetheine 4'-phosphate</name>
        <dbReference type="ChEBI" id="CHEBI:47942"/>
    </cofactor>
</comment>
<dbReference type="SUPFAM" id="SSF53474">
    <property type="entry name" value="alpha/beta-Hydrolases"/>
    <property type="match status" value="1"/>
</dbReference>
<sequence>MQSIEALGHLKVAAARRRREMAFWAERVAGSLQKARFPQDQAPRGEPSRGRYQRELDASVAERLAAATSKQPAAMRILLAAQVAVLASRYAGLNHIPMGSPANFSAVDEVPLATWLPIYIPVSPGASLRELLATVHQEYGAAVANQDCPISLLVDEVGLTVEEHMHPFFDIAVDIAIDDETARLRHRHPVEGVPIVVAIHGDGGRWHWHIDFDARMYQPETVSRLVGHLELQMASSLADADRAMSAIALDNDADARVIEQSNATQAAYRSTVRLDQVLTEQAQRTPDAVAVICGDKRMTYREFDERVNRLAHTLRAAGVRPDQLVAVIAQRSIEMLVAIHAVVKAGGAYLPIDPGYPRSRIEYVLEDSAVSVVLAHPELVPDLKVERNIIDLRDPASYTSQTSAPAPLGNAQNVAYAIYTSGSTGMPKGVLVEHHAAMNRIEWMQKAYPLKAGDVILQKTPISFDVSVWELFWWSFVGATVSLLAPGGEKDPEAIIDTVEKDGVTTLHFVPSMLNAFLEYVDATQAAPRLRSIARVFASGEALGVHHVQSFYALLQAGSPKLINLYGPTEATVDVSHHVCVPDVSAGTVPIGKPIDNIRLYVVDRQLRKQPIGVPGELVIAGVGLARGYHNRPELTAERFVENPFEDEARIYRTGDLARWNGRGEIEYLGRIDNQVKIRGYRIELGEIEAQLRRHPSVSDAFVIAHALGGREAELCAYVTGADVDSESLLRFVAQAVPEYMVPSSLIRLDAFPLSPNGKLDRKALPLPQRDQHAYVAPRNAVEQALAAVWCEVLNAPKVGIHDNFFSLGGNSIHFVTVLAKARRHGLRFTFQQLFSHPTIAALAQVLEQVDSLAPEAGREPFALLQDVDRARVPASAEDAYPLALLQTGLIFENELTFGTSQYHDILSYMIETRFDRPAFERAVHSVVKRNPILRTSYHLTGYEVPIQIVHKDMPLPLEVIDLRSFDQAEQESRFQEWAAKERSRRFAWEQPGLVRFHVHVLSDNLFRYTLTQHNSALDGWSITLVHTQLFDAYHATLSGQRREVPKIDNFFREFIALEQAALRSGQDRRFWRNAIEGTTFTRLPRCSQQPTDPNERVVPKVIFHDVDIPRALSNRIVSLADQLGVPVKTVLMAAHLKVLSVLTNSDFVSTGYEQSGRPEHVDATEAVGLFLNTVPFGIDVEDCTWEELVRKVFEAEGALLPHRRYPMAQMKQDLGIREHLFETAFNYTHFYRLKELKKLPEFSLLDVRANSETEFVVRAEFSRHFFTDDVRLSLHYHDQVFSPDQMVSMAGLYRRAFESMTENVAAKHRPDALVAPSELARMKRAAAEQCDARSSYSGPREVLRHVDSIAIVDRYGVAAPMGVYGELMVSREEGGAAAKTGVAARWLPDWTLDIAGPVDEVLGRERNRVLGERRVRAPGTAPSRTARTLTAEQQRIAAVWAQLLKRPAADIGVDDNFFHIGGNSLMAIRVVLMLDGAIRLADLMANPTIRALAEMLGRDSASRASSLVGLTTRPHAKASVVFLPYAGGSSASFQSLAQALHHQDLPLSAYGVDLPGHELVGELSALLDIEATAQRIAEEIRANIDTPVVLWGHCVGAALALAVECELDKAGHAVAHVFIGGKLLQSSEEVEAGIATMSGMTNADVLSWMVRETGHTELAELAASHADRLVSLFRHDSSTANRYLANIAASRERRLFSLTVVFADDDPLTKGYQQTFTRWESVCDELRMIRLPDGGHYFCRSRPEEVSRLIADALRDRSVAISTTA</sequence>